<evidence type="ECO:0000313" key="1">
    <source>
        <dbReference type="EMBL" id="GIY22190.1"/>
    </source>
</evidence>
<dbReference type="AlphaFoldDB" id="A0AAV4RPH7"/>
<proteinExistence type="predicted"/>
<comment type="caution">
    <text evidence="1">The sequence shown here is derived from an EMBL/GenBank/DDBJ whole genome shotgun (WGS) entry which is preliminary data.</text>
</comment>
<dbReference type="EMBL" id="BPLR01008115">
    <property type="protein sequence ID" value="GIY22190.1"/>
    <property type="molecule type" value="Genomic_DNA"/>
</dbReference>
<name>A0AAV4RPH7_CAEEX</name>
<accession>A0AAV4RPH7</accession>
<gene>
    <name evidence="1" type="ORF">CEXT_351441</name>
</gene>
<reference evidence="1 2" key="1">
    <citation type="submission" date="2021-06" db="EMBL/GenBank/DDBJ databases">
        <title>Caerostris extrusa draft genome.</title>
        <authorList>
            <person name="Kono N."/>
            <person name="Arakawa K."/>
        </authorList>
    </citation>
    <scope>NUCLEOTIDE SEQUENCE [LARGE SCALE GENOMIC DNA]</scope>
</reference>
<keyword evidence="2" id="KW-1185">Reference proteome</keyword>
<sequence>MHAKVLPRSDSFSERHLLVQMNRPLPTTKRLLSFRLIRKSSRGVWCVCEGGLLGSPIRPDTYGREETGCIIFCCFSRGGKQHFLLREIFRALEKEEA</sequence>
<protein>
    <submittedName>
        <fullName evidence="1">Uncharacterized protein</fullName>
    </submittedName>
</protein>
<organism evidence="1 2">
    <name type="scientific">Caerostris extrusa</name>
    <name type="common">Bark spider</name>
    <name type="synonym">Caerostris bankana</name>
    <dbReference type="NCBI Taxonomy" id="172846"/>
    <lineage>
        <taxon>Eukaryota</taxon>
        <taxon>Metazoa</taxon>
        <taxon>Ecdysozoa</taxon>
        <taxon>Arthropoda</taxon>
        <taxon>Chelicerata</taxon>
        <taxon>Arachnida</taxon>
        <taxon>Araneae</taxon>
        <taxon>Araneomorphae</taxon>
        <taxon>Entelegynae</taxon>
        <taxon>Araneoidea</taxon>
        <taxon>Araneidae</taxon>
        <taxon>Caerostris</taxon>
    </lineage>
</organism>
<dbReference type="Proteomes" id="UP001054945">
    <property type="component" value="Unassembled WGS sequence"/>
</dbReference>
<evidence type="ECO:0000313" key="2">
    <source>
        <dbReference type="Proteomes" id="UP001054945"/>
    </source>
</evidence>